<feature type="chain" id="PRO_5035359851" evidence="2">
    <location>
        <begin position="22"/>
        <end position="422"/>
    </location>
</feature>
<dbReference type="WBParaSite" id="BXY_0939300.1">
    <property type="protein sequence ID" value="BXY_0939300.1"/>
    <property type="gene ID" value="BXY_0939300"/>
</dbReference>
<reference evidence="7" key="1">
    <citation type="submission" date="2016-11" db="UniProtKB">
        <authorList>
            <consortium name="WormBaseParasite"/>
        </authorList>
    </citation>
    <scope>IDENTIFICATION</scope>
</reference>
<name>A0A1I7S8P8_BURXY</name>
<feature type="signal peptide" evidence="2">
    <location>
        <begin position="1"/>
        <end position="21"/>
    </location>
</feature>
<evidence type="ECO:0000256" key="2">
    <source>
        <dbReference type="SAM" id="SignalP"/>
    </source>
</evidence>
<keyword evidence="1" id="KW-0812">Transmembrane</keyword>
<dbReference type="Proteomes" id="UP000659654">
    <property type="component" value="Unassembled WGS sequence"/>
</dbReference>
<evidence type="ECO:0000313" key="4">
    <source>
        <dbReference type="EMBL" id="CAG9089364.1"/>
    </source>
</evidence>
<accession>A0A1I7S8P8</accession>
<keyword evidence="1" id="KW-1133">Transmembrane helix</keyword>
<keyword evidence="1" id="KW-0472">Membrane</keyword>
<evidence type="ECO:0000313" key="6">
    <source>
        <dbReference type="Proteomes" id="UP000659654"/>
    </source>
</evidence>
<evidence type="ECO:0000313" key="3">
    <source>
        <dbReference type="EMBL" id="CAD5211882.1"/>
    </source>
</evidence>
<keyword evidence="2" id="KW-0732">Signal</keyword>
<dbReference type="EMBL" id="CAJFCV020000001">
    <property type="protein sequence ID" value="CAG9089364.1"/>
    <property type="molecule type" value="Genomic_DNA"/>
</dbReference>
<evidence type="ECO:0000313" key="5">
    <source>
        <dbReference type="Proteomes" id="UP000095284"/>
    </source>
</evidence>
<evidence type="ECO:0000313" key="7">
    <source>
        <dbReference type="WBParaSite" id="BXY_0939300.1"/>
    </source>
</evidence>
<evidence type="ECO:0000256" key="1">
    <source>
        <dbReference type="SAM" id="Phobius"/>
    </source>
</evidence>
<reference evidence="4" key="2">
    <citation type="submission" date="2020-08" db="EMBL/GenBank/DDBJ databases">
        <authorList>
            <person name="Kikuchi T."/>
        </authorList>
    </citation>
    <scope>NUCLEOTIDE SEQUENCE</scope>
    <source>
        <strain evidence="3">Ka4C1</strain>
    </source>
</reference>
<keyword evidence="6" id="KW-1185">Reference proteome</keyword>
<protein>
    <submittedName>
        <fullName evidence="3">(pine wood nematode) hypothetical protein</fullName>
    </submittedName>
</protein>
<gene>
    <name evidence="3" type="ORF">BXYJ_LOCUS2643</name>
</gene>
<sequence>MEGCQLCLLLLLIVNVDVLQGQVVENCQAHYSVNGNNVTKPACRPGEVCIELDVKNFTVYVEDNCDYVNPFDYMSVVSRYEGGGNFITINTVGDRVQRKTGKRYNDPPLSWSSRHQIPSYHVPQFFAQLFTNSVEIVSMGGPIGKEKGEDVFRIQTMLDDALSLDQVKRAFVFKEYLFLSPTKAVDFRLLYERKGPFVGDRFRPGQLVENNVGLIDPQDIPNEHIDINFLNLILNQCFKTDKYCSLDIKTESLDLQDYPVAFTYDDLVLESFWFQRYCEMLPMYRIRHKKTAPNVIFDFPNVEGIVTHGKVFRWEQYDIHPYTRRGILPVIQPKDPFHDFVKQFTTPAPTTTTRPPPTTTTLKPVPAGPAPKFLVIEEDSVELDGGSVIEPPISKNEPAISSLPVIYYMIGYIIFNLKIWNM</sequence>
<dbReference type="Proteomes" id="UP000095284">
    <property type="component" value="Unplaced"/>
</dbReference>
<proteinExistence type="predicted"/>
<dbReference type="AlphaFoldDB" id="A0A1I7S8P8"/>
<dbReference type="EMBL" id="CAJFDI010000001">
    <property type="protein sequence ID" value="CAD5211882.1"/>
    <property type="molecule type" value="Genomic_DNA"/>
</dbReference>
<organism evidence="5 7">
    <name type="scientific">Bursaphelenchus xylophilus</name>
    <name type="common">Pinewood nematode worm</name>
    <name type="synonym">Aphelenchoides xylophilus</name>
    <dbReference type="NCBI Taxonomy" id="6326"/>
    <lineage>
        <taxon>Eukaryota</taxon>
        <taxon>Metazoa</taxon>
        <taxon>Ecdysozoa</taxon>
        <taxon>Nematoda</taxon>
        <taxon>Chromadorea</taxon>
        <taxon>Rhabditida</taxon>
        <taxon>Tylenchina</taxon>
        <taxon>Tylenchomorpha</taxon>
        <taxon>Aphelenchoidea</taxon>
        <taxon>Aphelenchoididae</taxon>
        <taxon>Bursaphelenchus</taxon>
    </lineage>
</organism>
<feature type="transmembrane region" description="Helical" evidence="1">
    <location>
        <begin position="399"/>
        <end position="417"/>
    </location>
</feature>
<dbReference type="Proteomes" id="UP000582659">
    <property type="component" value="Unassembled WGS sequence"/>
</dbReference>